<organism evidence="1">
    <name type="scientific">Anguilla anguilla</name>
    <name type="common">European freshwater eel</name>
    <name type="synonym">Muraena anguilla</name>
    <dbReference type="NCBI Taxonomy" id="7936"/>
    <lineage>
        <taxon>Eukaryota</taxon>
        <taxon>Metazoa</taxon>
        <taxon>Chordata</taxon>
        <taxon>Craniata</taxon>
        <taxon>Vertebrata</taxon>
        <taxon>Euteleostomi</taxon>
        <taxon>Actinopterygii</taxon>
        <taxon>Neopterygii</taxon>
        <taxon>Teleostei</taxon>
        <taxon>Anguilliformes</taxon>
        <taxon>Anguillidae</taxon>
        <taxon>Anguilla</taxon>
    </lineage>
</organism>
<accession>A0A0E9SVW9</accession>
<protein>
    <submittedName>
        <fullName evidence="1">Uncharacterized protein</fullName>
    </submittedName>
</protein>
<evidence type="ECO:0000313" key="1">
    <source>
        <dbReference type="EMBL" id="JAH44775.1"/>
    </source>
</evidence>
<name>A0A0E9SVW9_ANGAN</name>
<dbReference type="EMBL" id="GBXM01063802">
    <property type="protein sequence ID" value="JAH44775.1"/>
    <property type="molecule type" value="Transcribed_RNA"/>
</dbReference>
<sequence>MFNPTNFVATTSLLSEINDIFPLSVYVVNGRLTVTLKCYILCRISFTHAFIHLNGL</sequence>
<reference evidence="1" key="1">
    <citation type="submission" date="2014-11" db="EMBL/GenBank/DDBJ databases">
        <authorList>
            <person name="Amaro Gonzalez C."/>
        </authorList>
    </citation>
    <scope>NUCLEOTIDE SEQUENCE</scope>
</reference>
<proteinExistence type="predicted"/>
<dbReference type="EMBL" id="GBXM01070396">
    <property type="protein sequence ID" value="JAH38181.1"/>
    <property type="molecule type" value="Transcribed_RNA"/>
</dbReference>
<dbReference type="AlphaFoldDB" id="A0A0E9SVW9"/>
<reference evidence="1" key="2">
    <citation type="journal article" date="2015" name="Fish Shellfish Immunol.">
        <title>Early steps in the European eel (Anguilla anguilla)-Vibrio vulnificus interaction in the gills: Role of the RtxA13 toxin.</title>
        <authorList>
            <person name="Callol A."/>
            <person name="Pajuelo D."/>
            <person name="Ebbesson L."/>
            <person name="Teles M."/>
            <person name="MacKenzie S."/>
            <person name="Amaro C."/>
        </authorList>
    </citation>
    <scope>NUCLEOTIDE SEQUENCE</scope>
</reference>
<dbReference type="EMBL" id="GBXM01069528">
    <property type="protein sequence ID" value="JAH39049.1"/>
    <property type="molecule type" value="Transcribed_RNA"/>
</dbReference>